<feature type="compositionally biased region" description="Polar residues" evidence="6">
    <location>
        <begin position="789"/>
        <end position="811"/>
    </location>
</feature>
<evidence type="ECO:0000313" key="8">
    <source>
        <dbReference type="EMBL" id="CYV62615.1"/>
    </source>
</evidence>
<sequence length="838" mass="90638">MKQLTVLSALATAVLSTGREVVHAEEVPHTTEPKPIAETSASQQATVTETDVATAKAELDKANQTVTAQEEVVNQAQKDVDTAKETVNQAQTELVESAELAEQATPENISKAKASIKNAEATVTETSQNLEDKNQAEADSQQAVKDQKTVVSTAQVDVNEKTQAVTEAEKDVNTAQAILDGTGQAEVIAKAEQAEKQLTEAKQALVTAQTELTTAKQADKNRQTAIEEADQALDKAKQVLDAKTQVANEATAQADETAKQLATAKTIFQEAENDKNSINTITLSSEYITALRDYALNYTEKGAEATAILKALSPALKTSNQFKANANDSQTTYAVNELPAEVRQELSWFASELINQVRQAFGTANVVVTDQALEFADMVTDGYVTDNWSRSDVLTTGHDAKAINKAANQFGLATTNSVEEADGLQYYENMHNYAYEQKTITLTEAKRKVYESIVEFMFNNYEWLHAQNIAGLEATGVNYLGVDVSTRTGVTGVHFLTVDPSKLSTSHFGTELVNPNTAQAILSRFEQAEHMLSQATTTNNRAQEAKTKALKEQAESQTQVVTAQASLTKAQAVPMLTPQAQANVLTAQEAVKKAEAEHKEAQATLANLQADVKVKQANLAKAKQTLAQKQAILDKAKEQLSIEQEKLARLQLDLETAHTNVAVAQTQLSTAQSKLKEAQTYLIKLEEAPARLEVAKIRLLQASNSLKAKEAILTEALETLAELKQEEAKALNHYQTVLSAYQAVLEAQRQVELAKQYETIIHEGGQPVPVVDGTGRITGYVSEAPKAPAQTSKPITQTVPTKTTQASLPTTGTKTSSLMVLGLALASLVFFSRKKKEG</sequence>
<protein>
    <submittedName>
        <fullName evidence="8">Putative transposon related peptidoglycan linked protein (LPXTG motif)</fullName>
    </submittedName>
</protein>
<evidence type="ECO:0000256" key="4">
    <source>
        <dbReference type="ARBA" id="ARBA00023088"/>
    </source>
</evidence>
<keyword evidence="1" id="KW-0134">Cell wall</keyword>
<evidence type="ECO:0000313" key="9">
    <source>
        <dbReference type="Proteomes" id="UP000074825"/>
    </source>
</evidence>
<dbReference type="PROSITE" id="PS50847">
    <property type="entry name" value="GRAM_POS_ANCHORING"/>
    <property type="match status" value="1"/>
</dbReference>
<dbReference type="EMBL" id="FIIF01000005">
    <property type="protein sequence ID" value="CYV62615.1"/>
    <property type="molecule type" value="Genomic_DNA"/>
</dbReference>
<evidence type="ECO:0000256" key="3">
    <source>
        <dbReference type="ARBA" id="ARBA00022729"/>
    </source>
</evidence>
<keyword evidence="3" id="KW-0732">Signal</keyword>
<dbReference type="Gene3D" id="1.10.287.1490">
    <property type="match status" value="1"/>
</dbReference>
<dbReference type="Proteomes" id="UP000074825">
    <property type="component" value="Unassembled WGS sequence"/>
</dbReference>
<name>A0A123TT05_STRSU</name>
<feature type="region of interest" description="Disordered" evidence="6">
    <location>
        <begin position="124"/>
        <end position="144"/>
    </location>
</feature>
<keyword evidence="4" id="KW-0572">Peptidoglycan-anchor</keyword>
<dbReference type="InterPro" id="IPR019931">
    <property type="entry name" value="LPXTG_anchor"/>
</dbReference>
<evidence type="ECO:0000256" key="5">
    <source>
        <dbReference type="SAM" id="Coils"/>
    </source>
</evidence>
<feature type="domain" description="Gram-positive cocci surface proteins LPxTG" evidence="7">
    <location>
        <begin position="808"/>
        <end position="838"/>
    </location>
</feature>
<dbReference type="RefSeq" id="WP_044757602.1">
    <property type="nucleotide sequence ID" value="NZ_CEDN01000022.1"/>
</dbReference>
<proteinExistence type="predicted"/>
<dbReference type="NCBIfam" id="TIGR01167">
    <property type="entry name" value="LPXTG_anchor"/>
    <property type="match status" value="1"/>
</dbReference>
<gene>
    <name evidence="8" type="ORF">ERS132444_00861</name>
</gene>
<accession>A0A123TT05</accession>
<evidence type="ECO:0000256" key="6">
    <source>
        <dbReference type="SAM" id="MobiDB-lite"/>
    </source>
</evidence>
<dbReference type="NCBIfam" id="TIGR04320">
    <property type="entry name" value="Surf_Exclu_PgrA"/>
    <property type="match status" value="1"/>
</dbReference>
<evidence type="ECO:0000259" key="7">
    <source>
        <dbReference type="PROSITE" id="PS50847"/>
    </source>
</evidence>
<keyword evidence="2" id="KW-0964">Secreted</keyword>
<feature type="coiled-coil region" evidence="5">
    <location>
        <begin position="184"/>
        <end position="274"/>
    </location>
</feature>
<evidence type="ECO:0000256" key="2">
    <source>
        <dbReference type="ARBA" id="ARBA00022525"/>
    </source>
</evidence>
<organism evidence="8 9">
    <name type="scientific">Streptococcus suis</name>
    <dbReference type="NCBI Taxonomy" id="1307"/>
    <lineage>
        <taxon>Bacteria</taxon>
        <taxon>Bacillati</taxon>
        <taxon>Bacillota</taxon>
        <taxon>Bacilli</taxon>
        <taxon>Lactobacillales</taxon>
        <taxon>Streptococcaceae</taxon>
        <taxon>Streptococcus</taxon>
    </lineage>
</organism>
<reference evidence="8 9" key="1">
    <citation type="submission" date="2016-02" db="EMBL/GenBank/DDBJ databases">
        <authorList>
            <consortium name="Pathogen Informatics"/>
        </authorList>
    </citation>
    <scope>NUCLEOTIDE SEQUENCE [LARGE SCALE GENOMIC DNA]</scope>
    <source>
        <strain evidence="8 9">LSS82</strain>
    </source>
</reference>
<evidence type="ECO:0000256" key="1">
    <source>
        <dbReference type="ARBA" id="ARBA00022512"/>
    </source>
</evidence>
<keyword evidence="5" id="KW-0175">Coiled coil</keyword>
<feature type="coiled-coil region" evidence="5">
    <location>
        <begin position="584"/>
        <end position="733"/>
    </location>
</feature>
<dbReference type="AlphaFoldDB" id="A0A123TT05"/>
<feature type="region of interest" description="Disordered" evidence="6">
    <location>
        <begin position="785"/>
        <end position="811"/>
    </location>
</feature>
<dbReference type="InterPro" id="IPR027607">
    <property type="entry name" value="Surf_Exclu_SEC10/PgrA"/>
</dbReference>
<dbReference type="Pfam" id="PF00746">
    <property type="entry name" value="Gram_pos_anchor"/>
    <property type="match status" value="1"/>
</dbReference>